<evidence type="ECO:0000256" key="2">
    <source>
        <dbReference type="ARBA" id="ARBA00022448"/>
    </source>
</evidence>
<sequence>MSLFVQRVTSLYKADRHLSRGRGRKQSHLGRPAPCSDWRSPPPAGPFRVLSRSRDASRSHVTRPGARCRVWEPGSLPWPASRKASSSCCRLRSAPPRRWPRPASALGCHGSCTTEVEKETQEKMSIIQENFQKNREEVLTELLSLVCDIKPKIHMNYRISG</sequence>
<proteinExistence type="inferred from homology"/>
<accession>A0A7M4F0M9</accession>
<dbReference type="GO" id="GO:0051117">
    <property type="term" value="F:ATPase binding"/>
    <property type="evidence" value="ECO:0007669"/>
    <property type="project" value="Ensembl"/>
</dbReference>
<evidence type="ECO:0000256" key="4">
    <source>
        <dbReference type="ARBA" id="ARBA00023065"/>
    </source>
</evidence>
<keyword evidence="3" id="KW-0375">Hydrogen ion transport</keyword>
<feature type="compositionally biased region" description="Basic residues" evidence="5">
    <location>
        <begin position="19"/>
        <end position="28"/>
    </location>
</feature>
<keyword evidence="2" id="KW-0813">Transport</keyword>
<dbReference type="Proteomes" id="UP000594220">
    <property type="component" value="Unplaced"/>
</dbReference>
<dbReference type="GO" id="GO:0000221">
    <property type="term" value="C:vacuolar proton-transporting V-type ATPase, V1 domain"/>
    <property type="evidence" value="ECO:0007669"/>
    <property type="project" value="Ensembl"/>
</dbReference>
<keyword evidence="7" id="KW-1185">Reference proteome</keyword>
<reference evidence="6" key="2">
    <citation type="submission" date="2025-09" db="UniProtKB">
        <authorList>
            <consortium name="Ensembl"/>
        </authorList>
    </citation>
    <scope>IDENTIFICATION</scope>
</reference>
<dbReference type="InterPro" id="IPR005124">
    <property type="entry name" value="V-ATPase_G"/>
</dbReference>
<dbReference type="GO" id="GO:0046961">
    <property type="term" value="F:proton-transporting ATPase activity, rotational mechanism"/>
    <property type="evidence" value="ECO:0007669"/>
    <property type="project" value="InterPro"/>
</dbReference>
<evidence type="ECO:0000313" key="6">
    <source>
        <dbReference type="Ensembl" id="ENSCPRP00005017672.1"/>
    </source>
</evidence>
<evidence type="ECO:0000256" key="5">
    <source>
        <dbReference type="SAM" id="MobiDB-lite"/>
    </source>
</evidence>
<dbReference type="GeneTree" id="ENSGT00940000154399"/>
<dbReference type="Pfam" id="PF03179">
    <property type="entry name" value="V-ATPase_G"/>
    <property type="match status" value="1"/>
</dbReference>
<feature type="region of interest" description="Disordered" evidence="5">
    <location>
        <begin position="16"/>
        <end position="64"/>
    </location>
</feature>
<name>A0A7M4F0M9_CROPO</name>
<evidence type="ECO:0000256" key="3">
    <source>
        <dbReference type="ARBA" id="ARBA00022781"/>
    </source>
</evidence>
<dbReference type="GO" id="GO:0006879">
    <property type="term" value="P:intracellular iron ion homeostasis"/>
    <property type="evidence" value="ECO:0007669"/>
    <property type="project" value="Ensembl"/>
</dbReference>
<protein>
    <submittedName>
        <fullName evidence="6">ATPase H+ transporting V1 subunit G1</fullName>
    </submittedName>
</protein>
<comment type="similarity">
    <text evidence="1">Belongs to the V-ATPase G subunit family.</text>
</comment>
<dbReference type="GO" id="GO:0005886">
    <property type="term" value="C:plasma membrane"/>
    <property type="evidence" value="ECO:0007669"/>
    <property type="project" value="Ensembl"/>
</dbReference>
<evidence type="ECO:0000313" key="7">
    <source>
        <dbReference type="Proteomes" id="UP000594220"/>
    </source>
</evidence>
<dbReference type="Gene3D" id="1.20.5.2950">
    <property type="match status" value="1"/>
</dbReference>
<gene>
    <name evidence="6" type="primary">ATP6V1G1</name>
</gene>
<reference evidence="6" key="1">
    <citation type="submission" date="2025-08" db="UniProtKB">
        <authorList>
            <consortium name="Ensembl"/>
        </authorList>
    </citation>
    <scope>IDENTIFICATION</scope>
</reference>
<dbReference type="GO" id="GO:0036295">
    <property type="term" value="P:cellular response to increased oxygen levels"/>
    <property type="evidence" value="ECO:0007669"/>
    <property type="project" value="Ensembl"/>
</dbReference>
<keyword evidence="4" id="KW-0406">Ion transport</keyword>
<organism evidence="6 7">
    <name type="scientific">Crocodylus porosus</name>
    <name type="common">Saltwater crocodile</name>
    <name type="synonym">Estuarine crocodile</name>
    <dbReference type="NCBI Taxonomy" id="8502"/>
    <lineage>
        <taxon>Eukaryota</taxon>
        <taxon>Metazoa</taxon>
        <taxon>Chordata</taxon>
        <taxon>Craniata</taxon>
        <taxon>Vertebrata</taxon>
        <taxon>Euteleostomi</taxon>
        <taxon>Archelosauria</taxon>
        <taxon>Archosauria</taxon>
        <taxon>Crocodylia</taxon>
        <taxon>Longirostres</taxon>
        <taxon>Crocodylidae</taxon>
        <taxon>Crocodylus</taxon>
    </lineage>
</organism>
<evidence type="ECO:0000256" key="1">
    <source>
        <dbReference type="ARBA" id="ARBA00010066"/>
    </source>
</evidence>
<dbReference type="AlphaFoldDB" id="A0A7M4F0M9"/>
<dbReference type="Ensembl" id="ENSCPRT00005020684.1">
    <property type="protein sequence ID" value="ENSCPRP00005017672.1"/>
    <property type="gene ID" value="ENSCPRG00005012307.1"/>
</dbReference>